<dbReference type="STRING" id="1673428.CPM_0786"/>
<organism evidence="1 4">
    <name type="scientific">Cuniculiplasma divulgatum</name>
    <dbReference type="NCBI Taxonomy" id="1673428"/>
    <lineage>
        <taxon>Archaea</taxon>
        <taxon>Methanobacteriati</taxon>
        <taxon>Thermoplasmatota</taxon>
        <taxon>Thermoplasmata</taxon>
        <taxon>Thermoplasmatales</taxon>
        <taxon>Cuniculiplasmataceae</taxon>
        <taxon>Cuniculiplasma</taxon>
    </lineage>
</organism>
<dbReference type="Proteomes" id="UP000187822">
    <property type="component" value="Chromosome I"/>
</dbReference>
<evidence type="ECO:0008006" key="5">
    <source>
        <dbReference type="Google" id="ProtNLM"/>
    </source>
</evidence>
<sequence>MNIRRLILDVGKGINRPTLMELSEIISSVKGVEGVNIIVTDMDIETMGVNITIEGNNINYEQVLKGIEEVGAVVHSIDEIAVGSKLIENIRRDE</sequence>
<dbReference type="InterPro" id="IPR023129">
    <property type="entry name" value="MTH889-like_dom_sf"/>
</dbReference>
<evidence type="ECO:0000313" key="2">
    <source>
        <dbReference type="EMBL" id="SJK84634.1"/>
    </source>
</evidence>
<dbReference type="OrthoDB" id="201945at2157"/>
<dbReference type="Pfam" id="PF02680">
    <property type="entry name" value="DUF211"/>
    <property type="match status" value="1"/>
</dbReference>
<dbReference type="PANTHER" id="PTHR42240">
    <property type="entry name" value="DUF211 DOMAIN-CONTAINING PROTEIN"/>
    <property type="match status" value="1"/>
</dbReference>
<dbReference type="EMBL" id="LT719092">
    <property type="protein sequence ID" value="SJK84634.1"/>
    <property type="molecule type" value="Genomic_DNA"/>
</dbReference>
<protein>
    <recommendedName>
        <fullName evidence="5">DUF211 domain-containing protein</fullName>
    </recommendedName>
</protein>
<dbReference type="PANTHER" id="PTHR42240:SF1">
    <property type="entry name" value="DUF211 DOMAIN-CONTAINING PROTEIN"/>
    <property type="match status" value="1"/>
</dbReference>
<dbReference type="Proteomes" id="UP000195607">
    <property type="component" value="Chromosome I"/>
</dbReference>
<evidence type="ECO:0000313" key="1">
    <source>
        <dbReference type="EMBL" id="SIM55194.1"/>
    </source>
</evidence>
<evidence type="ECO:0000313" key="4">
    <source>
        <dbReference type="Proteomes" id="UP000195607"/>
    </source>
</evidence>
<dbReference type="AlphaFoldDB" id="A0A1N5U327"/>
<name>A0A1N5U327_9ARCH</name>
<evidence type="ECO:0000313" key="3">
    <source>
        <dbReference type="Proteomes" id="UP000187822"/>
    </source>
</evidence>
<proteinExistence type="predicted"/>
<dbReference type="KEGG" id="cdiv:CPM_0786"/>
<accession>A0A1N5U327</accession>
<dbReference type="InterPro" id="IPR003831">
    <property type="entry name" value="DUF211"/>
</dbReference>
<dbReference type="RefSeq" id="WP_021788592.1">
    <property type="nucleotide sequence ID" value="NZ_LT671858.1"/>
</dbReference>
<gene>
    <name evidence="2" type="ORF">CPM_0786</name>
    <name evidence="1" type="ORF">CSP5_0790</name>
</gene>
<reference evidence="2" key="2">
    <citation type="submission" date="2016-06" db="EMBL/GenBank/DDBJ databases">
        <authorList>
            <person name="Olsen C.W."/>
            <person name="Carey S."/>
            <person name="Hinshaw L."/>
            <person name="Karasin A.I."/>
        </authorList>
    </citation>
    <scope>NUCLEOTIDE SEQUENCE [LARGE SCALE GENOMIC DNA]</scope>
    <source>
        <strain evidence="2">PM4</strain>
    </source>
</reference>
<dbReference type="GeneID" id="41588064"/>
<reference evidence="1 4" key="1">
    <citation type="submission" date="2016-04" db="EMBL/GenBank/DDBJ databases">
        <authorList>
            <person name="Evans L.H."/>
            <person name="Alamgir A."/>
            <person name="Owens N."/>
            <person name="Weber N.D."/>
            <person name="Virtaneva K."/>
            <person name="Barbian K."/>
            <person name="Babar A."/>
            <person name="Rosenke K."/>
        </authorList>
    </citation>
    <scope>NUCLEOTIDE SEQUENCE [LARGE SCALE GENOMIC DNA]</scope>
    <source>
        <strain evidence="1">S5</strain>
        <strain evidence="4">S5(T) (JCM 30642 \VKM B-2941)</strain>
    </source>
</reference>
<keyword evidence="3" id="KW-1185">Reference proteome</keyword>
<reference evidence="3" key="3">
    <citation type="submission" date="2016-06" db="EMBL/GenBank/DDBJ databases">
        <authorList>
            <person name="Toshchakov V.S."/>
        </authorList>
    </citation>
    <scope>NUCLEOTIDE SEQUENCE [LARGE SCALE GENOMIC DNA]</scope>
    <source>
        <strain>PM4 (JCM 30641</strain>
        <strain evidence="3">\VKM B-2940)</strain>
    </source>
</reference>
<dbReference type="Gene3D" id="3.30.70.1340">
    <property type="entry name" value="MTH889-like domain"/>
    <property type="match status" value="1"/>
</dbReference>
<dbReference type="SUPFAM" id="SSF160363">
    <property type="entry name" value="MTH889-like"/>
    <property type="match status" value="1"/>
</dbReference>
<dbReference type="EMBL" id="LT671858">
    <property type="protein sequence ID" value="SIM55194.1"/>
    <property type="molecule type" value="Genomic_DNA"/>
</dbReference>